<evidence type="ECO:0000313" key="2">
    <source>
        <dbReference type="EMBL" id="QFQ90761.1"/>
    </source>
</evidence>
<dbReference type="EMBL" id="CP045068">
    <property type="protein sequence ID" value="QFQ90031.1"/>
    <property type="molecule type" value="Genomic_DNA"/>
</dbReference>
<sequence length="61" mass="6916">MDEDQPEIVRIKLDGTQRPQPGPATKAFQIKIDDNKTMIVYNRVNSYILDAVLKAVFSDAH</sequence>
<evidence type="ECO:0000313" key="4">
    <source>
        <dbReference type="EMBL" id="QFQ91584.1"/>
    </source>
</evidence>
<accession>A0A5P8JMU7</accession>
<evidence type="ECO:0000313" key="3">
    <source>
        <dbReference type="EMBL" id="QFQ91384.1"/>
    </source>
</evidence>
<dbReference type="EMBL" id="CP045068">
    <property type="protein sequence ID" value="QFQ92831.1"/>
    <property type="molecule type" value="Genomic_DNA"/>
</dbReference>
<gene>
    <name evidence="1" type="ORF">LM010_00620</name>
    <name evidence="2" type="ORF">LM010_04680</name>
    <name evidence="3" type="ORF">LM010_08090</name>
    <name evidence="4" type="ORF">LM010_09165</name>
    <name evidence="5" type="ORF">LM010_16160</name>
</gene>
<dbReference type="EMBL" id="CP045068">
    <property type="protein sequence ID" value="QFQ91384.1"/>
    <property type="molecule type" value="Genomic_DNA"/>
</dbReference>
<protein>
    <submittedName>
        <fullName evidence="1">Uncharacterized protein</fullName>
    </submittedName>
</protein>
<name>A0A5P8JMU7_9LACO</name>
<evidence type="ECO:0000313" key="1">
    <source>
        <dbReference type="EMBL" id="QFQ90031.1"/>
    </source>
</evidence>
<dbReference type="EMBL" id="CP045068">
    <property type="protein sequence ID" value="QFQ90761.1"/>
    <property type="molecule type" value="Genomic_DNA"/>
</dbReference>
<reference evidence="1 6" key="1">
    <citation type="submission" date="2019-10" db="EMBL/GenBank/DDBJ databases">
        <title>Genome sequencing of Lactobacillus manihotivorans.</title>
        <authorList>
            <person name="Kim K."/>
        </authorList>
    </citation>
    <scope>NUCLEOTIDE SEQUENCE [LARGE SCALE GENOMIC DNA]</scope>
    <source>
        <strain evidence="1 6">LM010</strain>
    </source>
</reference>
<organism evidence="1 6">
    <name type="scientific">Lacticaseibacillus manihotivorans</name>
    <dbReference type="NCBI Taxonomy" id="88233"/>
    <lineage>
        <taxon>Bacteria</taxon>
        <taxon>Bacillati</taxon>
        <taxon>Bacillota</taxon>
        <taxon>Bacilli</taxon>
        <taxon>Lactobacillales</taxon>
        <taxon>Lactobacillaceae</taxon>
        <taxon>Lacticaseibacillus</taxon>
    </lineage>
</organism>
<dbReference type="Proteomes" id="UP000388452">
    <property type="component" value="Chromosome"/>
</dbReference>
<dbReference type="AlphaFoldDB" id="A0A5P8JMU7"/>
<proteinExistence type="predicted"/>
<dbReference type="EMBL" id="CP045068">
    <property type="protein sequence ID" value="QFQ91584.1"/>
    <property type="molecule type" value="Genomic_DNA"/>
</dbReference>
<evidence type="ECO:0000313" key="6">
    <source>
        <dbReference type="Proteomes" id="UP000388452"/>
    </source>
</evidence>
<evidence type="ECO:0000313" key="5">
    <source>
        <dbReference type="EMBL" id="QFQ92831.1"/>
    </source>
</evidence>
<dbReference type="RefSeq" id="WP_056964394.1">
    <property type="nucleotide sequence ID" value="NZ_CP045068.1"/>
</dbReference>